<protein>
    <submittedName>
        <fullName evidence="5">Regulatory protein</fullName>
    </submittedName>
</protein>
<feature type="region of interest" description="Disordered" evidence="2">
    <location>
        <begin position="362"/>
        <end position="483"/>
    </location>
</feature>
<feature type="transmembrane region" description="Helical" evidence="3">
    <location>
        <begin position="27"/>
        <end position="48"/>
    </location>
</feature>
<feature type="compositionally biased region" description="Basic and acidic residues" evidence="2">
    <location>
        <begin position="391"/>
        <end position="404"/>
    </location>
</feature>
<dbReference type="PANTHER" id="PTHR33392:SF6">
    <property type="entry name" value="POLYISOPRENYL-TEICHOIC ACID--PEPTIDOGLYCAN TEICHOIC ACID TRANSFERASE TAGU"/>
    <property type="match status" value="1"/>
</dbReference>
<dbReference type="PANTHER" id="PTHR33392">
    <property type="entry name" value="POLYISOPRENYL-TEICHOIC ACID--PEPTIDOGLYCAN TEICHOIC ACID TRANSFERASE TAGU"/>
    <property type="match status" value="1"/>
</dbReference>
<evidence type="ECO:0000256" key="3">
    <source>
        <dbReference type="SAM" id="Phobius"/>
    </source>
</evidence>
<dbReference type="STRING" id="1300222.I532_04510"/>
<dbReference type="AlphaFoldDB" id="M8EH95"/>
<comment type="caution">
    <text evidence="5">The sequence shown here is derived from an EMBL/GenBank/DDBJ whole genome shotgun (WGS) entry which is preliminary data.</text>
</comment>
<evidence type="ECO:0000313" key="6">
    <source>
        <dbReference type="Proteomes" id="UP000012081"/>
    </source>
</evidence>
<comment type="similarity">
    <text evidence="1">Belongs to the LytR/CpsA/Psr (LCP) family.</text>
</comment>
<dbReference type="EMBL" id="APBN01000001">
    <property type="protein sequence ID" value="EMT54840.1"/>
    <property type="molecule type" value="Genomic_DNA"/>
</dbReference>
<dbReference type="RefSeq" id="WP_003386680.1">
    <property type="nucleotide sequence ID" value="NZ_APBN01000001.1"/>
</dbReference>
<dbReference type="GeneID" id="89498806"/>
<keyword evidence="3" id="KW-1133">Transmembrane helix</keyword>
<organism evidence="5 6">
    <name type="scientific">Brevibacillus borstelensis AK1</name>
    <dbReference type="NCBI Taxonomy" id="1300222"/>
    <lineage>
        <taxon>Bacteria</taxon>
        <taxon>Bacillati</taxon>
        <taxon>Bacillota</taxon>
        <taxon>Bacilli</taxon>
        <taxon>Bacillales</taxon>
        <taxon>Paenibacillaceae</taxon>
        <taxon>Brevibacillus</taxon>
    </lineage>
</organism>
<dbReference type="Pfam" id="PF03816">
    <property type="entry name" value="LytR_cpsA_psr"/>
    <property type="match status" value="1"/>
</dbReference>
<keyword evidence="3" id="KW-0472">Membrane</keyword>
<feature type="domain" description="Cell envelope-related transcriptional attenuator" evidence="4">
    <location>
        <begin position="99"/>
        <end position="269"/>
    </location>
</feature>
<feature type="compositionally biased region" description="Polar residues" evidence="2">
    <location>
        <begin position="425"/>
        <end position="451"/>
    </location>
</feature>
<dbReference type="NCBIfam" id="TIGR00350">
    <property type="entry name" value="lytR_cpsA_psr"/>
    <property type="match status" value="1"/>
</dbReference>
<evidence type="ECO:0000313" key="5">
    <source>
        <dbReference type="EMBL" id="EMT54840.1"/>
    </source>
</evidence>
<accession>M8EH95</accession>
<name>M8EH95_9BACL</name>
<dbReference type="Proteomes" id="UP000012081">
    <property type="component" value="Unassembled WGS sequence"/>
</dbReference>
<feature type="compositionally biased region" description="Pro residues" evidence="2">
    <location>
        <begin position="452"/>
        <end position="475"/>
    </location>
</feature>
<evidence type="ECO:0000259" key="4">
    <source>
        <dbReference type="Pfam" id="PF03816"/>
    </source>
</evidence>
<evidence type="ECO:0000256" key="2">
    <source>
        <dbReference type="SAM" id="MobiDB-lite"/>
    </source>
</evidence>
<proteinExistence type="inferred from homology"/>
<gene>
    <name evidence="5" type="ORF">I532_04510</name>
</gene>
<dbReference type="InterPro" id="IPR050922">
    <property type="entry name" value="LytR/CpsA/Psr_CW_biosynth"/>
</dbReference>
<dbReference type="InterPro" id="IPR004474">
    <property type="entry name" value="LytR_CpsA_psr"/>
</dbReference>
<reference evidence="5 6" key="1">
    <citation type="submission" date="2013-03" db="EMBL/GenBank/DDBJ databases">
        <title>Assembly of a new bacterial strain Brevibacillus borstelensis AK1.</title>
        <authorList>
            <person name="Rajan I."/>
            <person name="PoliReddy D."/>
            <person name="Sugumar T."/>
            <person name="Rathinam K."/>
            <person name="Alqarawi S."/>
            <person name="Khalil A.B."/>
            <person name="Sivakumar N."/>
        </authorList>
    </citation>
    <scope>NUCLEOTIDE SEQUENCE [LARGE SCALE GENOMIC DNA]</scope>
    <source>
        <strain evidence="5 6">AK1</strain>
    </source>
</reference>
<evidence type="ECO:0000256" key="1">
    <source>
        <dbReference type="ARBA" id="ARBA00006068"/>
    </source>
</evidence>
<dbReference type="Gene3D" id="3.40.630.190">
    <property type="entry name" value="LCP protein"/>
    <property type="match status" value="1"/>
</dbReference>
<dbReference type="PATRIC" id="fig|1300222.3.peg.933"/>
<sequence length="483" mass="52350">MPDTVGKTRTVAHKTKKPVRRRNLRKWLMFFTVFCLLLIGGVAGAIYLKIDNALDTVTSPQDGYVSPASVNIDPTYHNDKPLSLVILGSDSRPETGSMNTDVMIVAVANPTTKKVTMVSLPRDTRVKIPGYRDYHKINSVFANGEAERRQAERKKQIPTEDGISLTKKTLTELLGIPIDHYVAVDFDGFKAVIDELGGVEVNVDRKLVYDDPTDNTHINLNPGVQVLNGEQALGYVRHRHDNRGTKYYSSDFDRNRRQQEVIAAVINKVGSLEGLTKIFSIMDVGAKHIHTDLSKEQIKGLAYDFKGLNSASVTTLDNGAYWQGSYTFLPKENLNSIRAALQTEMGQTESIVAKLNDSPILAAGDDSYASSKPRTTKKTSESAASSQPAKPKKEQAASKPKETQPDTAEADETVAPPPDIMAPDDNQQSGQTTPTPDATTPGSGATPGNGSTPPPDIVQPTPTPAPSQEMTPPPAGEGEKTTS</sequence>
<keyword evidence="6" id="KW-1185">Reference proteome</keyword>
<dbReference type="OrthoDB" id="27330at2"/>
<keyword evidence="3" id="KW-0812">Transmembrane</keyword>